<feature type="domain" description="AAA+ ATPase" evidence="4">
    <location>
        <begin position="221"/>
        <end position="353"/>
    </location>
</feature>
<keyword evidence="2" id="KW-0547">Nucleotide-binding</keyword>
<dbReference type="SMART" id="SM00382">
    <property type="entry name" value="AAA"/>
    <property type="match status" value="1"/>
</dbReference>
<comment type="caution">
    <text evidence="5">The sequence shown here is derived from an EMBL/GenBank/DDBJ whole genome shotgun (WGS) entry which is preliminary data.</text>
</comment>
<dbReference type="Pfam" id="PF00004">
    <property type="entry name" value="AAA"/>
    <property type="match status" value="1"/>
</dbReference>
<comment type="similarity">
    <text evidence="1">Belongs to the AAA ATPase family.</text>
</comment>
<protein>
    <submittedName>
        <fullName evidence="5">ATP-binding protein</fullName>
    </submittedName>
</protein>
<dbReference type="InterPro" id="IPR003593">
    <property type="entry name" value="AAA+_ATPase"/>
</dbReference>
<accession>A0A3P1CVE1</accession>
<dbReference type="Gene3D" id="3.40.50.300">
    <property type="entry name" value="P-loop containing nucleotide triphosphate hydrolases"/>
    <property type="match status" value="1"/>
</dbReference>
<gene>
    <name evidence="5" type="ORF">EHT87_03050</name>
</gene>
<dbReference type="AlphaFoldDB" id="A0A3P1CVE1"/>
<dbReference type="PANTHER" id="PTHR23073">
    <property type="entry name" value="26S PROTEASOME REGULATORY SUBUNIT"/>
    <property type="match status" value="1"/>
</dbReference>
<evidence type="ECO:0000259" key="4">
    <source>
        <dbReference type="SMART" id="SM00382"/>
    </source>
</evidence>
<evidence type="ECO:0000313" key="6">
    <source>
        <dbReference type="Proteomes" id="UP000274271"/>
    </source>
</evidence>
<dbReference type="OrthoDB" id="7438987at2"/>
<sequence length="435" mass="48986">MVSPLLLTPLLRHRLKTQFGLPLTEDEAQLPDCTGLLADHLPQSPTHAEAVLLLLALAPHQLPGIFDALIEEVLPQGGEFPAFGGIKGANHRGMLPTGETAQFLLAGTDLEKRLEVQRLFSEKHWFYQQQVLFLEPVREGEPRMSGRLVLADEYAERLLTGERPRPRFGPDFPARLVTTGMEWDDLVVPPATRRQIEDLRLWLAHSHTLMNDWQLGKRLKPGYKTLFYGPSGTGKTLTATLLGKEFGKDVYRIDLSQVVSKYIGETEKNLEKVFVRAENRDWILFFDEADALFGKRSSVQSAHDRYANQEVSFLLQRLEAFQGLVVLASNFKSNIDTAFLRRFNAIVHFPMPSMAERLTLWQQTIPARASVEDPTLLAQLATRYELTGAGILNVVSYAALKAISRGKNDLLPADFMDGIAAEFQKEDRVFTSLDY</sequence>
<dbReference type="RefSeq" id="WP_124903725.1">
    <property type="nucleotide sequence ID" value="NZ_RQJP01000001.1"/>
</dbReference>
<dbReference type="EMBL" id="RQJP01000001">
    <property type="protein sequence ID" value="RRB17275.1"/>
    <property type="molecule type" value="Genomic_DNA"/>
</dbReference>
<evidence type="ECO:0000256" key="3">
    <source>
        <dbReference type="ARBA" id="ARBA00022840"/>
    </source>
</evidence>
<keyword evidence="3 5" id="KW-0067">ATP-binding</keyword>
<dbReference type="InterPro" id="IPR003959">
    <property type="entry name" value="ATPase_AAA_core"/>
</dbReference>
<keyword evidence="6" id="KW-1185">Reference proteome</keyword>
<dbReference type="InterPro" id="IPR050221">
    <property type="entry name" value="26S_Proteasome_ATPase"/>
</dbReference>
<reference evidence="5 6" key="1">
    <citation type="submission" date="2018-11" db="EMBL/GenBank/DDBJ databases">
        <authorList>
            <person name="Zhou Z."/>
            <person name="Wang G."/>
        </authorList>
    </citation>
    <scope>NUCLEOTIDE SEQUENCE [LARGE SCALE GENOMIC DNA]</scope>
    <source>
        <strain evidence="5 6">KCTC42998</strain>
    </source>
</reference>
<dbReference type="CDD" id="cd19481">
    <property type="entry name" value="RecA-like_protease"/>
    <property type="match status" value="1"/>
</dbReference>
<dbReference type="InterPro" id="IPR027417">
    <property type="entry name" value="P-loop_NTPase"/>
</dbReference>
<dbReference type="GO" id="GO:0016887">
    <property type="term" value="F:ATP hydrolysis activity"/>
    <property type="evidence" value="ECO:0007669"/>
    <property type="project" value="InterPro"/>
</dbReference>
<dbReference type="SUPFAM" id="SSF52540">
    <property type="entry name" value="P-loop containing nucleoside triphosphate hydrolases"/>
    <property type="match status" value="1"/>
</dbReference>
<organism evidence="5 6">
    <name type="scientific">Larkinella knui</name>
    <dbReference type="NCBI Taxonomy" id="2025310"/>
    <lineage>
        <taxon>Bacteria</taxon>
        <taxon>Pseudomonadati</taxon>
        <taxon>Bacteroidota</taxon>
        <taxon>Cytophagia</taxon>
        <taxon>Cytophagales</taxon>
        <taxon>Spirosomataceae</taxon>
        <taxon>Larkinella</taxon>
    </lineage>
</organism>
<dbReference type="Proteomes" id="UP000274271">
    <property type="component" value="Unassembled WGS sequence"/>
</dbReference>
<name>A0A3P1CVE1_9BACT</name>
<evidence type="ECO:0000313" key="5">
    <source>
        <dbReference type="EMBL" id="RRB17275.1"/>
    </source>
</evidence>
<dbReference type="GO" id="GO:0005524">
    <property type="term" value="F:ATP binding"/>
    <property type="evidence" value="ECO:0007669"/>
    <property type="project" value="UniProtKB-KW"/>
</dbReference>
<proteinExistence type="inferred from homology"/>
<evidence type="ECO:0000256" key="2">
    <source>
        <dbReference type="ARBA" id="ARBA00022741"/>
    </source>
</evidence>
<evidence type="ECO:0000256" key="1">
    <source>
        <dbReference type="ARBA" id="ARBA00006914"/>
    </source>
</evidence>